<protein>
    <submittedName>
        <fullName evidence="1">SRPBCC family protein</fullName>
    </submittedName>
</protein>
<proteinExistence type="predicted"/>
<dbReference type="EMBL" id="JACNJH010000267">
    <property type="protein sequence ID" value="MBC8363181.1"/>
    <property type="molecule type" value="Genomic_DNA"/>
</dbReference>
<dbReference type="SUPFAM" id="SSF55961">
    <property type="entry name" value="Bet v1-like"/>
    <property type="match status" value="1"/>
</dbReference>
<gene>
    <name evidence="1" type="ORF">H8E23_17495</name>
</gene>
<dbReference type="Proteomes" id="UP000603434">
    <property type="component" value="Unassembled WGS sequence"/>
</dbReference>
<accession>A0A8J6NZR0</accession>
<reference evidence="1 2" key="1">
    <citation type="submission" date="2020-08" db="EMBL/GenBank/DDBJ databases">
        <title>Bridging the membrane lipid divide: bacteria of the FCB group superphylum have the potential to synthesize archaeal ether lipids.</title>
        <authorList>
            <person name="Villanueva L."/>
            <person name="Von Meijenfeldt F.A.B."/>
            <person name="Westbye A.B."/>
            <person name="Yadav S."/>
            <person name="Hopmans E.C."/>
            <person name="Dutilh B.E."/>
            <person name="Sinninghe Damste J.S."/>
        </authorList>
    </citation>
    <scope>NUCLEOTIDE SEQUENCE [LARGE SCALE GENOMIC DNA]</scope>
    <source>
        <strain evidence="1">NIOZ-UU30</strain>
    </source>
</reference>
<name>A0A8J6NZR0_9BACT</name>
<evidence type="ECO:0000313" key="2">
    <source>
        <dbReference type="Proteomes" id="UP000603434"/>
    </source>
</evidence>
<dbReference type="Gene3D" id="3.30.530.20">
    <property type="match status" value="1"/>
</dbReference>
<dbReference type="InterPro" id="IPR023393">
    <property type="entry name" value="START-like_dom_sf"/>
</dbReference>
<comment type="caution">
    <text evidence="1">The sequence shown here is derived from an EMBL/GenBank/DDBJ whole genome shotgun (WGS) entry which is preliminary data.</text>
</comment>
<evidence type="ECO:0000313" key="1">
    <source>
        <dbReference type="EMBL" id="MBC8363181.1"/>
    </source>
</evidence>
<dbReference type="CDD" id="cd07812">
    <property type="entry name" value="SRPBCC"/>
    <property type="match status" value="1"/>
</dbReference>
<organism evidence="1 2">
    <name type="scientific">Candidatus Desulfatibia profunda</name>
    <dbReference type="NCBI Taxonomy" id="2841695"/>
    <lineage>
        <taxon>Bacteria</taxon>
        <taxon>Pseudomonadati</taxon>
        <taxon>Thermodesulfobacteriota</taxon>
        <taxon>Desulfobacteria</taxon>
        <taxon>Desulfobacterales</taxon>
        <taxon>Desulfobacterales incertae sedis</taxon>
        <taxon>Candidatus Desulfatibia</taxon>
    </lineage>
</organism>
<dbReference type="AlphaFoldDB" id="A0A8J6NZR0"/>
<sequence length="186" mass="21788">MDRNLKAQRLLLVFFVCIFLFLPGCSTKPIVTSAEYSRYEGEINQHTRLIRTDRHRIFRILTSADTFKAICPQGTIVTYEAPLPYRTGTFVHTKIDHIFKLTWRSRVEEVICDHTIRLQFLDGFFAGGTELWKIEPEDAFTRVTHTIIVRPRGLFKKLAWSLKVRRKHDKMLEALLDNLKHLAETD</sequence>